<name>A0A1G7WD93_9VIBR</name>
<dbReference type="Proteomes" id="UP000198854">
    <property type="component" value="Unassembled WGS sequence"/>
</dbReference>
<dbReference type="InterPro" id="IPR045681">
    <property type="entry name" value="DUF6201"/>
</dbReference>
<keyword evidence="3" id="KW-1185">Reference proteome</keyword>
<gene>
    <name evidence="2" type="ORF">SAMN04488136_101296</name>
</gene>
<dbReference type="AlphaFoldDB" id="A0A1G7WD93"/>
<dbReference type="EMBL" id="FNDD01000001">
    <property type="protein sequence ID" value="SDG69110.1"/>
    <property type="molecule type" value="Genomic_DNA"/>
</dbReference>
<protein>
    <submittedName>
        <fullName evidence="2">Uncharacterized protein</fullName>
    </submittedName>
</protein>
<sequence>MKQSYQIRIEYLGVKMFKHIAATLISLPMLAYWLILSPVIPNSENHPIYYKYSDDGRWKIAIYDISATTPISSIQYLLNRRYVVLYKSDGEYIGQSTPFCFQSFWGFSALFPNNTHNSLLFIPESCDYTIPTDKPEWWSKIIKFRLSI</sequence>
<feature type="transmembrane region" description="Helical" evidence="1">
    <location>
        <begin position="20"/>
        <end position="40"/>
    </location>
</feature>
<evidence type="ECO:0000256" key="1">
    <source>
        <dbReference type="SAM" id="Phobius"/>
    </source>
</evidence>
<keyword evidence="1" id="KW-1133">Transmembrane helix</keyword>
<evidence type="ECO:0000313" key="2">
    <source>
        <dbReference type="EMBL" id="SDG69110.1"/>
    </source>
</evidence>
<organism evidence="2 3">
    <name type="scientific">Vibrio xiamenensis</name>
    <dbReference type="NCBI Taxonomy" id="861298"/>
    <lineage>
        <taxon>Bacteria</taxon>
        <taxon>Pseudomonadati</taxon>
        <taxon>Pseudomonadota</taxon>
        <taxon>Gammaproteobacteria</taxon>
        <taxon>Vibrionales</taxon>
        <taxon>Vibrionaceae</taxon>
        <taxon>Vibrio</taxon>
    </lineage>
</organism>
<feature type="transmembrane region" description="Helical" evidence="1">
    <location>
        <begin position="60"/>
        <end position="78"/>
    </location>
</feature>
<keyword evidence="1" id="KW-0812">Transmembrane</keyword>
<proteinExistence type="predicted"/>
<reference evidence="2 3" key="1">
    <citation type="submission" date="2016-10" db="EMBL/GenBank/DDBJ databases">
        <authorList>
            <person name="de Groot N.N."/>
        </authorList>
    </citation>
    <scope>NUCLEOTIDE SEQUENCE [LARGE SCALE GENOMIC DNA]</scope>
    <source>
        <strain evidence="2 3">CGMCC 1.10228</strain>
    </source>
</reference>
<evidence type="ECO:0000313" key="3">
    <source>
        <dbReference type="Proteomes" id="UP000198854"/>
    </source>
</evidence>
<accession>A0A1G7WD93</accession>
<keyword evidence="1" id="KW-0472">Membrane</keyword>
<dbReference type="Pfam" id="PF19703">
    <property type="entry name" value="DUF6201"/>
    <property type="match status" value="1"/>
</dbReference>